<evidence type="ECO:0000256" key="3">
    <source>
        <dbReference type="ARBA" id="ARBA00022448"/>
    </source>
</evidence>
<evidence type="ECO:0000256" key="7">
    <source>
        <dbReference type="ARBA" id="ARBA00023136"/>
    </source>
</evidence>
<feature type="transmembrane region" description="Helical" evidence="9">
    <location>
        <begin position="278"/>
        <end position="311"/>
    </location>
</feature>
<evidence type="ECO:0000256" key="4">
    <source>
        <dbReference type="ARBA" id="ARBA00022475"/>
    </source>
</evidence>
<comment type="caution">
    <text evidence="10">The sequence shown here is derived from an EMBL/GenBank/DDBJ whole genome shotgun (WGS) entry which is preliminary data.</text>
</comment>
<protein>
    <submittedName>
        <fullName evidence="10">AI-2E family transporter</fullName>
    </submittedName>
</protein>
<feature type="region of interest" description="Disordered" evidence="8">
    <location>
        <begin position="378"/>
        <end position="443"/>
    </location>
</feature>
<name>A0ABN2NYN8_9ACTN</name>
<keyword evidence="3" id="KW-0813">Transport</keyword>
<feature type="transmembrane region" description="Helical" evidence="9">
    <location>
        <begin position="332"/>
        <end position="362"/>
    </location>
</feature>
<feature type="compositionally biased region" description="Basic and acidic residues" evidence="8">
    <location>
        <begin position="391"/>
        <end position="404"/>
    </location>
</feature>
<keyword evidence="4" id="KW-1003">Cell membrane</keyword>
<evidence type="ECO:0000256" key="8">
    <source>
        <dbReference type="SAM" id="MobiDB-lite"/>
    </source>
</evidence>
<dbReference type="InterPro" id="IPR002549">
    <property type="entry name" value="AI-2E-like"/>
</dbReference>
<dbReference type="Pfam" id="PF01594">
    <property type="entry name" value="AI-2E_transport"/>
    <property type="match status" value="1"/>
</dbReference>
<feature type="transmembrane region" description="Helical" evidence="9">
    <location>
        <begin position="175"/>
        <end position="200"/>
    </location>
</feature>
<feature type="transmembrane region" description="Helical" evidence="9">
    <location>
        <begin position="95"/>
        <end position="116"/>
    </location>
</feature>
<evidence type="ECO:0000256" key="1">
    <source>
        <dbReference type="ARBA" id="ARBA00004651"/>
    </source>
</evidence>
<evidence type="ECO:0000256" key="9">
    <source>
        <dbReference type="SAM" id="Phobius"/>
    </source>
</evidence>
<evidence type="ECO:0000313" key="10">
    <source>
        <dbReference type="EMBL" id="GAA1905582.1"/>
    </source>
</evidence>
<feature type="region of interest" description="Disordered" evidence="8">
    <location>
        <begin position="1"/>
        <end position="21"/>
    </location>
</feature>
<evidence type="ECO:0000256" key="5">
    <source>
        <dbReference type="ARBA" id="ARBA00022692"/>
    </source>
</evidence>
<comment type="similarity">
    <text evidence="2">Belongs to the autoinducer-2 exporter (AI-2E) (TC 2.A.86) family.</text>
</comment>
<evidence type="ECO:0000256" key="2">
    <source>
        <dbReference type="ARBA" id="ARBA00009773"/>
    </source>
</evidence>
<dbReference type="EMBL" id="BAAAMY010000001">
    <property type="protein sequence ID" value="GAA1905582.1"/>
    <property type="molecule type" value="Genomic_DNA"/>
</dbReference>
<dbReference type="PANTHER" id="PTHR21716">
    <property type="entry name" value="TRANSMEMBRANE PROTEIN"/>
    <property type="match status" value="1"/>
</dbReference>
<feature type="compositionally biased region" description="Acidic residues" evidence="8">
    <location>
        <begin position="407"/>
        <end position="418"/>
    </location>
</feature>
<keyword evidence="6 9" id="KW-1133">Transmembrane helix</keyword>
<dbReference type="RefSeq" id="WP_344002701.1">
    <property type="nucleotide sequence ID" value="NZ_BAAAMY010000001.1"/>
</dbReference>
<evidence type="ECO:0000313" key="11">
    <source>
        <dbReference type="Proteomes" id="UP001501612"/>
    </source>
</evidence>
<comment type="subcellular location">
    <subcellularLocation>
        <location evidence="1">Cell membrane</location>
        <topology evidence="1">Multi-pass membrane protein</topology>
    </subcellularLocation>
</comment>
<accession>A0ABN2NYN8</accession>
<proteinExistence type="inferred from homology"/>
<sequence>MTADPGPNESSEAPRPPYRLSGPWPDRASVIDTGAAALNRWGLRLIVLAAVLYILGWGIGRTWVIWFPVLLAILLSTVLSPAVTWMRGRGVPSTVAAVIMMLTGFAALGVLFSFMIPQIIDEAPGIADQASGGVTEIQQWLVEGPLQLSEEQIDGYVNALITQIQSSADVISTGVFAGISSATNAIVNLVIILVLTFLFIKDGHRFLPWVDRVAGRRAGLHLTELLGRVWNTIGGFIRTQALVSFIDAVLIGIGLFAVGVPLALPLALLTFFGGFIPIVGAVVAGVLAVLVTLVTGGFTDALIVAAIVLAVQQLEGNVLSPWLQGKIMQLHAAVILLSVTAGSTLFGITGAFLAVPVVAAVAELFRYLDEMVTAGTAAGAEPGRAPDAGDEEARAEREERRLGISDEAVDPDAPDPAEDPVTGSTPGDARKAPHHDAEGGRPG</sequence>
<evidence type="ECO:0000256" key="6">
    <source>
        <dbReference type="ARBA" id="ARBA00022989"/>
    </source>
</evidence>
<keyword evidence="7 9" id="KW-0472">Membrane</keyword>
<organism evidence="10 11">
    <name type="scientific">Nocardioides lentus</name>
    <dbReference type="NCBI Taxonomy" id="338077"/>
    <lineage>
        <taxon>Bacteria</taxon>
        <taxon>Bacillati</taxon>
        <taxon>Actinomycetota</taxon>
        <taxon>Actinomycetes</taxon>
        <taxon>Propionibacteriales</taxon>
        <taxon>Nocardioidaceae</taxon>
        <taxon>Nocardioides</taxon>
    </lineage>
</organism>
<gene>
    <name evidence="10" type="ORF">GCM10009737_03000</name>
</gene>
<keyword evidence="5 9" id="KW-0812">Transmembrane</keyword>
<feature type="transmembrane region" description="Helical" evidence="9">
    <location>
        <begin position="248"/>
        <end position="272"/>
    </location>
</feature>
<dbReference type="Proteomes" id="UP001501612">
    <property type="component" value="Unassembled WGS sequence"/>
</dbReference>
<feature type="transmembrane region" description="Helical" evidence="9">
    <location>
        <begin position="41"/>
        <end position="59"/>
    </location>
</feature>
<dbReference type="PANTHER" id="PTHR21716:SF53">
    <property type="entry name" value="PERMEASE PERM-RELATED"/>
    <property type="match status" value="1"/>
</dbReference>
<reference evidence="10 11" key="1">
    <citation type="journal article" date="2019" name="Int. J. Syst. Evol. Microbiol.">
        <title>The Global Catalogue of Microorganisms (GCM) 10K type strain sequencing project: providing services to taxonomists for standard genome sequencing and annotation.</title>
        <authorList>
            <consortium name="The Broad Institute Genomics Platform"/>
            <consortium name="The Broad Institute Genome Sequencing Center for Infectious Disease"/>
            <person name="Wu L."/>
            <person name="Ma J."/>
        </authorList>
    </citation>
    <scope>NUCLEOTIDE SEQUENCE [LARGE SCALE GENOMIC DNA]</scope>
    <source>
        <strain evidence="10 11">JCM 14046</strain>
    </source>
</reference>
<feature type="transmembrane region" description="Helical" evidence="9">
    <location>
        <begin position="65"/>
        <end position="83"/>
    </location>
</feature>
<keyword evidence="11" id="KW-1185">Reference proteome</keyword>
<feature type="compositionally biased region" description="Basic and acidic residues" evidence="8">
    <location>
        <begin position="428"/>
        <end position="443"/>
    </location>
</feature>